<evidence type="ECO:0000313" key="3">
    <source>
        <dbReference type="EMBL" id="NLP86133.1"/>
    </source>
</evidence>
<dbReference type="InterPro" id="IPR036291">
    <property type="entry name" value="NAD(P)-bd_dom_sf"/>
</dbReference>
<comment type="caution">
    <text evidence="3">The sequence shown here is derived from an EMBL/GenBank/DDBJ whole genome shotgun (WGS) entry which is preliminary data.</text>
</comment>
<keyword evidence="4" id="KW-1185">Reference proteome</keyword>
<dbReference type="InterPro" id="IPR051604">
    <property type="entry name" value="Ergot_Alk_Oxidoreductase"/>
</dbReference>
<evidence type="ECO:0000313" key="4">
    <source>
        <dbReference type="Proteomes" id="UP001429745"/>
    </source>
</evidence>
<dbReference type="Pfam" id="PF13460">
    <property type="entry name" value="NAD_binding_10"/>
    <property type="match status" value="1"/>
</dbReference>
<dbReference type="RefSeq" id="WP_168914626.1">
    <property type="nucleotide sequence ID" value="NZ_JABACI010000007.1"/>
</dbReference>
<dbReference type="EMBL" id="JABACI010000007">
    <property type="protein sequence ID" value="NLP86133.1"/>
    <property type="molecule type" value="Genomic_DNA"/>
</dbReference>
<gene>
    <name evidence="3" type="ORF">HF576_20060</name>
</gene>
<sequence>MNEPILVTGGTGTIGRRVVTLLHGAGHDVRVLSRRGGTDAPGIQHVVGDTHEGTGLDEAFAGASTVVHLAGGPKSDDVGARHVVQAAQRAGTSHLLLISVIGAGDVPIGYVRMKGETERIVRESGVPFTILRAAQLHSLLLPVASKLSSLRLAPRDVRLEPVDGEAVATRLAELALSGPSGRVADIAGPEVLTFADLVAQYNAHRGLTRRVMRMPVPGALGRAYRDGTNLASAPVDRMGSTWQQFLEGADPMTTARPDKAASGRAA</sequence>
<name>A0ABX1KIM5_9MICO</name>
<dbReference type="InterPro" id="IPR016040">
    <property type="entry name" value="NAD(P)-bd_dom"/>
</dbReference>
<dbReference type="Proteomes" id="UP001429745">
    <property type="component" value="Unassembled WGS sequence"/>
</dbReference>
<organism evidence="3 4">
    <name type="scientific">Microbacterium salsuginis</name>
    <dbReference type="NCBI Taxonomy" id="2722803"/>
    <lineage>
        <taxon>Bacteria</taxon>
        <taxon>Bacillati</taxon>
        <taxon>Actinomycetota</taxon>
        <taxon>Actinomycetes</taxon>
        <taxon>Micrococcales</taxon>
        <taxon>Microbacteriaceae</taxon>
        <taxon>Microbacterium</taxon>
    </lineage>
</organism>
<feature type="region of interest" description="Disordered" evidence="1">
    <location>
        <begin position="247"/>
        <end position="266"/>
    </location>
</feature>
<proteinExistence type="predicted"/>
<dbReference type="SUPFAM" id="SSF51735">
    <property type="entry name" value="NAD(P)-binding Rossmann-fold domains"/>
    <property type="match status" value="1"/>
</dbReference>
<reference evidence="3 4" key="1">
    <citation type="submission" date="2020-04" db="EMBL/GenBank/DDBJ databases">
        <title>CFH 90308 Microbacterium sp.</title>
        <authorList>
            <person name="Nie G."/>
            <person name="Ming H."/>
            <person name="Xia T."/>
        </authorList>
    </citation>
    <scope>NUCLEOTIDE SEQUENCE [LARGE SCALE GENOMIC DNA]</scope>
    <source>
        <strain evidence="3 4">CFH 90308</strain>
    </source>
</reference>
<dbReference type="Gene3D" id="3.40.50.720">
    <property type="entry name" value="NAD(P)-binding Rossmann-like Domain"/>
    <property type="match status" value="1"/>
</dbReference>
<accession>A0ABX1KIM5</accession>
<dbReference type="PANTHER" id="PTHR43162:SF1">
    <property type="entry name" value="PRESTALK A DIFFERENTIATION PROTEIN A"/>
    <property type="match status" value="1"/>
</dbReference>
<evidence type="ECO:0000259" key="2">
    <source>
        <dbReference type="Pfam" id="PF13460"/>
    </source>
</evidence>
<dbReference type="PANTHER" id="PTHR43162">
    <property type="match status" value="1"/>
</dbReference>
<protein>
    <submittedName>
        <fullName evidence="3">NAD(P)H-binding protein</fullName>
    </submittedName>
</protein>
<feature type="compositionally biased region" description="Basic and acidic residues" evidence="1">
    <location>
        <begin position="256"/>
        <end position="266"/>
    </location>
</feature>
<evidence type="ECO:0000256" key="1">
    <source>
        <dbReference type="SAM" id="MobiDB-lite"/>
    </source>
</evidence>
<feature type="domain" description="NAD(P)-binding" evidence="2">
    <location>
        <begin position="9"/>
        <end position="137"/>
    </location>
</feature>